<reference evidence="1" key="1">
    <citation type="submission" date="2022-08" db="EMBL/GenBank/DDBJ databases">
        <title>Molecular epidemiological analysis of five strains of VanD-type vancomycin-resistant Enterococcus faecalis.</title>
        <authorList>
            <person name="Mimura K."/>
            <person name="Hashimoto Y."/>
            <person name="Tomita H."/>
        </authorList>
    </citation>
    <scope>NUCLEOTIDE SEQUENCE</scope>
    <source>
        <strain evidence="1">SVR2332</strain>
        <plasmid evidence="1">pSVR2332_phage</plasmid>
    </source>
</reference>
<gene>
    <name evidence="1" type="ORF">EfsSVR2332_40320</name>
</gene>
<protein>
    <submittedName>
        <fullName evidence="1">Uncharacterized protein</fullName>
    </submittedName>
</protein>
<organism evidence="1 2">
    <name type="scientific">Enterococcus faecalis</name>
    <name type="common">Streptococcus faecalis</name>
    <dbReference type="NCBI Taxonomy" id="1351"/>
    <lineage>
        <taxon>Bacteria</taxon>
        <taxon>Bacillati</taxon>
        <taxon>Bacillota</taxon>
        <taxon>Bacilli</taxon>
        <taxon>Lactobacillales</taxon>
        <taxon>Enterococcaceae</taxon>
        <taxon>Enterococcus</taxon>
    </lineage>
</organism>
<evidence type="ECO:0000313" key="1">
    <source>
        <dbReference type="EMBL" id="BDQ63954.1"/>
    </source>
</evidence>
<accession>A0AC59HW70</accession>
<dbReference type="EMBL" id="AP026731">
    <property type="protein sequence ID" value="BDQ63954.1"/>
    <property type="molecule type" value="Genomic_DNA"/>
</dbReference>
<sequence>MSTNQNELQDKLAVEGVNANGYGVMPKLVMQDKRLTIEAKSIYAYIVSFAGAGSTAFPSLRKILEDLQISEKRFYKHRKLLIDCNYISVTQIRNEKKEIIKNLYTLISNPKIEEEVQDEGIRQNDCDPIHQFDGYPISQNDRHKSNSLKINNIKDDDDINNTCEGKLTNENFSSYSKQKGVDCPLTVRERLTTVLKGKDYLAPLAVSLLAAGVSDADCLEIIQFIVTLPVINEEVSDLVNAQIRANETEAKTNGLTSYKAYFITGLKQKLENADIFVQETNIVNPDTIKPLPTVTMHNWV</sequence>
<name>A0AC59HW70_ENTFL</name>
<evidence type="ECO:0000313" key="2">
    <source>
        <dbReference type="Proteomes" id="UP001317613"/>
    </source>
</evidence>
<geneLocation type="plasmid" evidence="1 2">
    <name>pSVR2332_phage</name>
</geneLocation>
<keyword evidence="1" id="KW-0614">Plasmid</keyword>
<dbReference type="Proteomes" id="UP001317613">
    <property type="component" value="Plasmid pSVR2332_phage"/>
</dbReference>
<proteinExistence type="predicted"/>